<accession>A0ABN2ZGM9</accession>
<keyword evidence="4" id="KW-1185">Reference proteome</keyword>
<evidence type="ECO:0000256" key="1">
    <source>
        <dbReference type="SAM" id="MobiDB-lite"/>
    </source>
</evidence>
<name>A0ABN2ZGM9_9MICC</name>
<dbReference type="RefSeq" id="WP_344367349.1">
    <property type="nucleotide sequence ID" value="NZ_BAAAQB010000038.1"/>
</dbReference>
<feature type="transmembrane region" description="Helical" evidence="2">
    <location>
        <begin position="326"/>
        <end position="354"/>
    </location>
</feature>
<dbReference type="Proteomes" id="UP001500102">
    <property type="component" value="Unassembled WGS sequence"/>
</dbReference>
<feature type="region of interest" description="Disordered" evidence="1">
    <location>
        <begin position="227"/>
        <end position="255"/>
    </location>
</feature>
<proteinExistence type="predicted"/>
<dbReference type="InterPro" id="IPR025498">
    <property type="entry name" value="DUF4389"/>
</dbReference>
<gene>
    <name evidence="3" type="ORF">GCM10009825_30980</name>
</gene>
<organism evidence="3 4">
    <name type="scientific">Arthrobacter humicola</name>
    <dbReference type="NCBI Taxonomy" id="409291"/>
    <lineage>
        <taxon>Bacteria</taxon>
        <taxon>Bacillati</taxon>
        <taxon>Actinomycetota</taxon>
        <taxon>Actinomycetes</taxon>
        <taxon>Micrococcales</taxon>
        <taxon>Micrococcaceae</taxon>
        <taxon>Arthrobacter</taxon>
    </lineage>
</organism>
<feature type="region of interest" description="Disordered" evidence="1">
    <location>
        <begin position="576"/>
        <end position="662"/>
    </location>
</feature>
<evidence type="ECO:0000313" key="3">
    <source>
        <dbReference type="EMBL" id="GAA2141936.1"/>
    </source>
</evidence>
<feature type="transmembrane region" description="Helical" evidence="2">
    <location>
        <begin position="192"/>
        <end position="220"/>
    </location>
</feature>
<evidence type="ECO:0000256" key="2">
    <source>
        <dbReference type="SAM" id="Phobius"/>
    </source>
</evidence>
<sequence>MKAGRIVMLVLGALCALVGLGLLAGAGVTGWANYQQRDGRYFVTPSEQFSGDSFALTTPRLDLMTAGGLPEGTPVDLAGSVLLRGSTNDPGKEIFIGIAPRADVAAYMAGVRHTEIVDVRFDPFRTIYREVDGFKPPADPARQSFWAATATGPGEQELTWNLRSGSWAVVVMNADASAPVAVNLQAGARSDLLWPIFIGLLIGGLVMLLIGVPLIVLGAAGLGRAARSGRGGPGSGVPPGNLPPQPGQPHPVGAYAPGAPGQLNSAVPPGAAGSSGAPPGAVAAYAAAPGTPYPVPPGGPSHYVYPARLNGYLDPNLSRWMWLVKWFLAIPHCIVLFFLWFAFGVVTLVAWFAILFTGRYPRSLFDFNVGVIRWNWRVAFYAFSAIGTDAYPPFTLARTSYPADFDVDYPDRLSRGLIFVKSWLLAIPHLLIIGVLTGTARSWEFRDGRWVQEGVGISLLGLLVFIAGVILLFTGQYWRGLFDLLLGLNRWIYRVIAYVSLMRDEYPPFHLDMGPVDPGDMPVPAYAGPPVGPYAGPPAGPYSGPPAGPYAGPPAGPYSGPPAGSAAAAPYPVPGPSPYPPAAPGPAPSQGQATVRGPAPEREAPGGSPGGPPSGQTGGPAGGQAGFYGIGGPAAAVNAETPETPEAPEVPNNQGGQGDPKP</sequence>
<comment type="caution">
    <text evidence="3">The sequence shown here is derived from an EMBL/GenBank/DDBJ whole genome shotgun (WGS) entry which is preliminary data.</text>
</comment>
<keyword evidence="2" id="KW-0472">Membrane</keyword>
<feature type="compositionally biased region" description="Low complexity" evidence="1">
    <location>
        <begin position="633"/>
        <end position="652"/>
    </location>
</feature>
<feature type="transmembrane region" description="Helical" evidence="2">
    <location>
        <begin position="423"/>
        <end position="443"/>
    </location>
</feature>
<evidence type="ECO:0000313" key="4">
    <source>
        <dbReference type="Proteomes" id="UP001500102"/>
    </source>
</evidence>
<evidence type="ECO:0008006" key="5">
    <source>
        <dbReference type="Google" id="ProtNLM"/>
    </source>
</evidence>
<dbReference type="Pfam" id="PF14333">
    <property type="entry name" value="DUF4389"/>
    <property type="match status" value="2"/>
</dbReference>
<feature type="compositionally biased region" description="Pro residues" evidence="1">
    <location>
        <begin position="240"/>
        <end position="249"/>
    </location>
</feature>
<feature type="compositionally biased region" description="Gly residues" evidence="1">
    <location>
        <begin position="616"/>
        <end position="632"/>
    </location>
</feature>
<feature type="compositionally biased region" description="Pro residues" evidence="1">
    <location>
        <begin position="576"/>
        <end position="587"/>
    </location>
</feature>
<protein>
    <recommendedName>
        <fullName evidence="5">DUF4389 domain-containing protein</fullName>
    </recommendedName>
</protein>
<reference evidence="3 4" key="1">
    <citation type="journal article" date="2019" name="Int. J. Syst. Evol. Microbiol.">
        <title>The Global Catalogue of Microorganisms (GCM) 10K type strain sequencing project: providing services to taxonomists for standard genome sequencing and annotation.</title>
        <authorList>
            <consortium name="The Broad Institute Genomics Platform"/>
            <consortium name="The Broad Institute Genome Sequencing Center for Infectious Disease"/>
            <person name="Wu L."/>
            <person name="Ma J."/>
        </authorList>
    </citation>
    <scope>NUCLEOTIDE SEQUENCE [LARGE SCALE GENOMIC DNA]</scope>
    <source>
        <strain evidence="3 4">JCM 15921</strain>
    </source>
</reference>
<keyword evidence="2" id="KW-1133">Transmembrane helix</keyword>
<feature type="transmembrane region" description="Helical" evidence="2">
    <location>
        <begin position="455"/>
        <end position="478"/>
    </location>
</feature>
<dbReference type="EMBL" id="BAAAQB010000038">
    <property type="protein sequence ID" value="GAA2141936.1"/>
    <property type="molecule type" value="Genomic_DNA"/>
</dbReference>
<keyword evidence="2" id="KW-0812">Transmembrane</keyword>